<gene>
    <name evidence="2" type="ORF">QWY15_04215</name>
</gene>
<reference evidence="2 3" key="1">
    <citation type="submission" date="2023-06" db="EMBL/GenBank/DDBJ databases">
        <title>Novel species in genus Planococcus.</title>
        <authorList>
            <person name="Ning S."/>
        </authorList>
    </citation>
    <scope>NUCLEOTIDE SEQUENCE [LARGE SCALE GENOMIC DNA]</scope>
    <source>
        <strain evidence="2 3">N064</strain>
    </source>
</reference>
<sequence length="235" mass="27208">MTFDFKFWRYFARQGDLIHNLQENTMRKFNQRLFWIFALGVLLFALREIWGMNTRSLTPYLAEEFWDEYTLARWTSLVGTLLWAGFYLAFHSYGVAFLFSKLTKMTFRTALVMQSFVLAILLIEKALLFFLFAIAGFTMPVSLFSFGPLAATFLDHSIFNHTFVTFFFNQLTIFTALIIAIQYRFTRSFTSYSPRVILSLLILLHILVALVIGLFSAYVPIDDMLSGFTRGGASI</sequence>
<evidence type="ECO:0008006" key="4">
    <source>
        <dbReference type="Google" id="ProtNLM"/>
    </source>
</evidence>
<dbReference type="RefSeq" id="WP_300981716.1">
    <property type="nucleotide sequence ID" value="NZ_CP129238.1"/>
</dbReference>
<keyword evidence="1" id="KW-0812">Transmembrane</keyword>
<comment type="caution">
    <text evidence="2">The sequence shown here is derived from an EMBL/GenBank/DDBJ whole genome shotgun (WGS) entry which is preliminary data.</text>
</comment>
<feature type="transmembrane region" description="Helical" evidence="1">
    <location>
        <begin position="33"/>
        <end position="51"/>
    </location>
</feature>
<dbReference type="Proteomes" id="UP001172054">
    <property type="component" value="Unassembled WGS sequence"/>
</dbReference>
<feature type="transmembrane region" description="Helical" evidence="1">
    <location>
        <begin position="158"/>
        <end position="185"/>
    </location>
</feature>
<protein>
    <recommendedName>
        <fullName evidence="4">Yip1 domain-containing protein</fullName>
    </recommendedName>
</protein>
<feature type="transmembrane region" description="Helical" evidence="1">
    <location>
        <begin position="71"/>
        <end position="99"/>
    </location>
</feature>
<evidence type="ECO:0000313" key="3">
    <source>
        <dbReference type="Proteomes" id="UP001172054"/>
    </source>
</evidence>
<name>A0ABT8MNQ0_9BACL</name>
<feature type="transmembrane region" description="Helical" evidence="1">
    <location>
        <begin position="197"/>
        <end position="219"/>
    </location>
</feature>
<keyword evidence="1" id="KW-0472">Membrane</keyword>
<keyword evidence="3" id="KW-1185">Reference proteome</keyword>
<proteinExistence type="predicted"/>
<keyword evidence="1" id="KW-1133">Transmembrane helix</keyword>
<dbReference type="EMBL" id="JAUJWW010000001">
    <property type="protein sequence ID" value="MDN7226494.1"/>
    <property type="molecule type" value="Genomic_DNA"/>
</dbReference>
<organism evidence="2 3">
    <name type="scientific">Planococcus liqunii</name>
    <dbReference type="NCBI Taxonomy" id="3058394"/>
    <lineage>
        <taxon>Bacteria</taxon>
        <taxon>Bacillati</taxon>
        <taxon>Bacillota</taxon>
        <taxon>Bacilli</taxon>
        <taxon>Bacillales</taxon>
        <taxon>Caryophanaceae</taxon>
        <taxon>Planococcus</taxon>
    </lineage>
</organism>
<evidence type="ECO:0000256" key="1">
    <source>
        <dbReference type="SAM" id="Phobius"/>
    </source>
</evidence>
<feature type="transmembrane region" description="Helical" evidence="1">
    <location>
        <begin position="111"/>
        <end position="138"/>
    </location>
</feature>
<accession>A0ABT8MNQ0</accession>
<evidence type="ECO:0000313" key="2">
    <source>
        <dbReference type="EMBL" id="MDN7226494.1"/>
    </source>
</evidence>